<keyword evidence="4" id="KW-1185">Reference proteome</keyword>
<dbReference type="AlphaFoldDB" id="A0A9Q3HJD1"/>
<dbReference type="OrthoDB" id="2513944at2759"/>
<sequence length="226" mass="25429">MMRLLAFLFAWQTGRQENVDAASTATSIIPENTTNSDYNKTVFITQDNQPEPISSELITLDISNTLQKAKNLDKNQEPAQTPQEAPKRVIDVILAEGNQLQKGKELTPPQEASVDIYKASQKAYNNAFQHKEYQILADLWKNCENPYLTVIKFLGHPNTCNLSSGWHQFMETKNMMLLTEEWREKNPPPPKRVPKIAPVASSRNSNAKKKPQAQNKGKGKAPATKP</sequence>
<feature type="region of interest" description="Disordered" evidence="1">
    <location>
        <begin position="183"/>
        <end position="226"/>
    </location>
</feature>
<dbReference type="Proteomes" id="UP000765509">
    <property type="component" value="Unassembled WGS sequence"/>
</dbReference>
<evidence type="ECO:0000313" key="4">
    <source>
        <dbReference type="Proteomes" id="UP000765509"/>
    </source>
</evidence>
<gene>
    <name evidence="3" type="ORF">O181_047281</name>
</gene>
<organism evidence="3 4">
    <name type="scientific">Austropuccinia psidii MF-1</name>
    <dbReference type="NCBI Taxonomy" id="1389203"/>
    <lineage>
        <taxon>Eukaryota</taxon>
        <taxon>Fungi</taxon>
        <taxon>Dikarya</taxon>
        <taxon>Basidiomycota</taxon>
        <taxon>Pucciniomycotina</taxon>
        <taxon>Pucciniomycetes</taxon>
        <taxon>Pucciniales</taxon>
        <taxon>Sphaerophragmiaceae</taxon>
        <taxon>Austropuccinia</taxon>
    </lineage>
</organism>
<proteinExistence type="predicted"/>
<feature type="chain" id="PRO_5040157387" description="Secreted protein" evidence="2">
    <location>
        <begin position="17"/>
        <end position="226"/>
    </location>
</feature>
<evidence type="ECO:0000256" key="2">
    <source>
        <dbReference type="SAM" id="SignalP"/>
    </source>
</evidence>
<dbReference type="EMBL" id="AVOT02019789">
    <property type="protein sequence ID" value="MBW0507566.1"/>
    <property type="molecule type" value="Genomic_DNA"/>
</dbReference>
<evidence type="ECO:0000256" key="1">
    <source>
        <dbReference type="SAM" id="MobiDB-lite"/>
    </source>
</evidence>
<reference evidence="3" key="1">
    <citation type="submission" date="2021-03" db="EMBL/GenBank/DDBJ databases">
        <title>Draft genome sequence of rust myrtle Austropuccinia psidii MF-1, a brazilian biotype.</title>
        <authorList>
            <person name="Quecine M.C."/>
            <person name="Pachon D.M.R."/>
            <person name="Bonatelli M.L."/>
            <person name="Correr F.H."/>
            <person name="Franceschini L.M."/>
            <person name="Leite T.F."/>
            <person name="Margarido G.R.A."/>
            <person name="Almeida C.A."/>
            <person name="Ferrarezi J.A."/>
            <person name="Labate C.A."/>
        </authorList>
    </citation>
    <scope>NUCLEOTIDE SEQUENCE</scope>
    <source>
        <strain evidence="3">MF-1</strain>
    </source>
</reference>
<comment type="caution">
    <text evidence="3">The sequence shown here is derived from an EMBL/GenBank/DDBJ whole genome shotgun (WGS) entry which is preliminary data.</text>
</comment>
<protein>
    <recommendedName>
        <fullName evidence="5">Secreted protein</fullName>
    </recommendedName>
</protein>
<keyword evidence="2" id="KW-0732">Signal</keyword>
<feature type="signal peptide" evidence="2">
    <location>
        <begin position="1"/>
        <end position="16"/>
    </location>
</feature>
<accession>A0A9Q3HJD1</accession>
<evidence type="ECO:0000313" key="3">
    <source>
        <dbReference type="EMBL" id="MBW0507566.1"/>
    </source>
</evidence>
<evidence type="ECO:0008006" key="5">
    <source>
        <dbReference type="Google" id="ProtNLM"/>
    </source>
</evidence>
<name>A0A9Q3HJD1_9BASI</name>